<dbReference type="SUPFAM" id="SSF51161">
    <property type="entry name" value="Trimeric LpxA-like enzymes"/>
    <property type="match status" value="1"/>
</dbReference>
<accession>L7VZG4</accession>
<dbReference type="PANTHER" id="PTHR13061">
    <property type="entry name" value="DYNACTIN SUBUNIT P25"/>
    <property type="match status" value="1"/>
</dbReference>
<reference evidence="1" key="1">
    <citation type="submission" date="2012-09" db="EMBL/GenBank/DDBJ databases">
        <title>Metagenomic Characterization of a Microbial Community in Wastewater Detects High Levels of Antibiotic Resistance.</title>
        <authorList>
            <person name="Abrams M."/>
            <person name="Caldwell A."/>
            <person name="Vandaei E."/>
            <person name="Lee W."/>
            <person name="Perrott J."/>
            <person name="Khan S.Y."/>
            <person name="Ta J."/>
            <person name="Romero D."/>
            <person name="Nguyen V."/>
            <person name="Pourmand N."/>
            <person name="Ouverney C.C."/>
        </authorList>
    </citation>
    <scope>NUCLEOTIDE SEQUENCE</scope>
</reference>
<dbReference type="EMBL" id="JX649875">
    <property type="protein sequence ID" value="AGC71550.1"/>
    <property type="molecule type" value="Genomic_DNA"/>
</dbReference>
<dbReference type="InterPro" id="IPR047324">
    <property type="entry name" value="LbH_gamma_CA-like"/>
</dbReference>
<dbReference type="AlphaFoldDB" id="L7VZG4"/>
<protein>
    <submittedName>
        <fullName evidence="1">Carbonic anhydrase, family 3</fullName>
    </submittedName>
</protein>
<organism evidence="1">
    <name type="scientific">uncultured bacterium A1Q1_fos_550</name>
    <dbReference type="NCBI Taxonomy" id="1256583"/>
    <lineage>
        <taxon>Bacteria</taxon>
        <taxon>environmental samples</taxon>
    </lineage>
</organism>
<dbReference type="PANTHER" id="PTHR13061:SF29">
    <property type="entry name" value="GAMMA CARBONIC ANHYDRASE-LIKE 1, MITOCHONDRIAL-RELATED"/>
    <property type="match status" value="1"/>
</dbReference>
<sequence length="228" mass="24299">MQLSAMEKEANCDQMTLAWSTFCWGSGVCKACSARWRSSIPTILGLVRFPTGRTMALYELDGVAPEVDPSAWIADSAQVMGRVTLAEDVSVWFGTVIRGDTESITIGRGSNIQDGTVMHADIGMPIVLGEHVTVGHKVMLHGCTIGDETLIGIGAVVLNGAKIGRNCLVGAGALVTEGKEFPDGSMILGSPAKAVRTLTPEQMQGLRLSARHYVQNARRFQAGLRKIG</sequence>
<dbReference type="InterPro" id="IPR011004">
    <property type="entry name" value="Trimer_LpxA-like_sf"/>
</dbReference>
<dbReference type="Pfam" id="PF00132">
    <property type="entry name" value="Hexapep"/>
    <property type="match status" value="1"/>
</dbReference>
<dbReference type="Gene3D" id="2.160.10.10">
    <property type="entry name" value="Hexapeptide repeat proteins"/>
    <property type="match status" value="1"/>
</dbReference>
<dbReference type="InterPro" id="IPR050484">
    <property type="entry name" value="Transf_Hexapept/Carb_Anhydrase"/>
</dbReference>
<proteinExistence type="predicted"/>
<dbReference type="InterPro" id="IPR001451">
    <property type="entry name" value="Hexapep"/>
</dbReference>
<dbReference type="CDD" id="cd04645">
    <property type="entry name" value="LbH_gamma_CA_like"/>
    <property type="match status" value="1"/>
</dbReference>
<name>L7VZG4_9BACT</name>
<evidence type="ECO:0000313" key="1">
    <source>
        <dbReference type="EMBL" id="AGC71550.1"/>
    </source>
</evidence>